<dbReference type="GO" id="GO:0005886">
    <property type="term" value="C:plasma membrane"/>
    <property type="evidence" value="ECO:0007669"/>
    <property type="project" value="UniProtKB-SubCell"/>
</dbReference>
<comment type="subcellular location">
    <subcellularLocation>
        <location evidence="1">Cell membrane</location>
        <topology evidence="1">Multi-pass membrane protein</topology>
    </subcellularLocation>
</comment>
<protein>
    <submittedName>
        <fullName evidence="8">MMPL family transporter</fullName>
    </submittedName>
</protein>
<proteinExistence type="predicted"/>
<accession>A0A6N7X5P1</accession>
<evidence type="ECO:0000256" key="2">
    <source>
        <dbReference type="ARBA" id="ARBA00022475"/>
    </source>
</evidence>
<reference evidence="8 9" key="1">
    <citation type="submission" date="2019-08" db="EMBL/GenBank/DDBJ databases">
        <title>In-depth cultivation of the pig gut microbiome towards novel bacterial diversity and tailored functional studies.</title>
        <authorList>
            <person name="Wylensek D."/>
            <person name="Hitch T.C.A."/>
            <person name="Clavel T."/>
        </authorList>
    </citation>
    <scope>NUCLEOTIDE SEQUENCE [LARGE SCALE GENOMIC DNA]</scope>
    <source>
        <strain evidence="8 9">WCA-MUC-591-APC-4B</strain>
    </source>
</reference>
<name>A0A6N7X5P1_9FIRM</name>
<dbReference type="RefSeq" id="WP_154554415.1">
    <property type="nucleotide sequence ID" value="NZ_VUNA01000009.1"/>
</dbReference>
<feature type="transmembrane region" description="Helical" evidence="6">
    <location>
        <begin position="648"/>
        <end position="673"/>
    </location>
</feature>
<dbReference type="Pfam" id="PF03176">
    <property type="entry name" value="MMPL"/>
    <property type="match status" value="2"/>
</dbReference>
<feature type="transmembrane region" description="Helical" evidence="6">
    <location>
        <begin position="225"/>
        <end position="246"/>
    </location>
</feature>
<keyword evidence="3 6" id="KW-0812">Transmembrane</keyword>
<dbReference type="Gene3D" id="1.20.1640.10">
    <property type="entry name" value="Multidrug efflux transporter AcrB transmembrane domain"/>
    <property type="match status" value="2"/>
</dbReference>
<evidence type="ECO:0000313" key="9">
    <source>
        <dbReference type="Proteomes" id="UP000469424"/>
    </source>
</evidence>
<evidence type="ECO:0000256" key="1">
    <source>
        <dbReference type="ARBA" id="ARBA00004651"/>
    </source>
</evidence>
<sequence length="699" mass="77128">MKFGKVVVKLRHAILVIALILIIPSAIGMAKTHVNYDMLSYLPSDMESVKGQDLLMDEFHKGGFSILVLENMKTDDVTKLKKDIEKVDHVESIVNLQDVVNPSIPISMYPKVVQDNINNKNATMLVTFYDTGISDEHTLNAVDQIRKMSNKDTYVAGMTSMVLDLKNIAETEEIKYVAVAVALSLLVMMLLLDSYVAPFLFLLSIGLAILYNMGSNIMFGEISYITKAIAAVLQLGVTMDYSIFLWHSYMEKLDDGIEPKPAMAEAINATLISVTGSSVTTIAGFLALCFMTYKMGMDLGLVMAKGVVFGVVCSVTVLPVMILFFTRTLQKTRHKTLIPSADRLSHKLTSRYGIYILCFGLLLAPALYGYAHTNTSYDLTKMVVGDGKDIDKEMVPFYTANKKLSKDFGINTSYIIIADANMSAKDGRSMSEEIKDVKGVKSVLGVDGMLGSAIPRNMLPDELNNSMRSDKHQMILVNSKYRISTDKVNRQVTQVNSIVHKYDKNGSVIGEAPSTKDLIQLTSKDFQVVNWISIGLVFLIIFFVLSSISLPFILILVIELAIYINIGICGFTGVELPFLVPVCVTTIQLGSTVDYAILMSTRYKTERMGGLSKRESIDIAVRTSMPSIMTSALGFFASTFGVSKYSNVYLISTMCSLMARGAIISMITVIFLLPSMLMAFDRIICKTTRGMKGLNNEKA</sequence>
<dbReference type="SUPFAM" id="SSF82866">
    <property type="entry name" value="Multidrug efflux transporter AcrB transmembrane domain"/>
    <property type="match status" value="2"/>
</dbReference>
<feature type="transmembrane region" description="Helical" evidence="6">
    <location>
        <begin position="528"/>
        <end position="545"/>
    </location>
</feature>
<dbReference type="PANTHER" id="PTHR33406">
    <property type="entry name" value="MEMBRANE PROTEIN MJ1562-RELATED"/>
    <property type="match status" value="1"/>
</dbReference>
<feature type="domain" description="Membrane transport protein MMPL" evidence="7">
    <location>
        <begin position="464"/>
        <end position="683"/>
    </location>
</feature>
<gene>
    <name evidence="8" type="ORF">FYJ65_05810</name>
</gene>
<evidence type="ECO:0000256" key="5">
    <source>
        <dbReference type="ARBA" id="ARBA00023136"/>
    </source>
</evidence>
<feature type="transmembrane region" description="Helical" evidence="6">
    <location>
        <begin position="619"/>
        <end position="642"/>
    </location>
</feature>
<keyword evidence="4 6" id="KW-1133">Transmembrane helix</keyword>
<comment type="caution">
    <text evidence="8">The sequence shown here is derived from an EMBL/GenBank/DDBJ whole genome shotgun (WGS) entry which is preliminary data.</text>
</comment>
<keyword evidence="2" id="KW-1003">Cell membrane</keyword>
<evidence type="ECO:0000256" key="4">
    <source>
        <dbReference type="ARBA" id="ARBA00022989"/>
    </source>
</evidence>
<dbReference type="EMBL" id="VUNA01000009">
    <property type="protein sequence ID" value="MST70852.1"/>
    <property type="molecule type" value="Genomic_DNA"/>
</dbReference>
<feature type="transmembrane region" description="Helical" evidence="6">
    <location>
        <begin position="579"/>
        <end position="598"/>
    </location>
</feature>
<evidence type="ECO:0000256" key="6">
    <source>
        <dbReference type="SAM" id="Phobius"/>
    </source>
</evidence>
<dbReference type="InterPro" id="IPR050545">
    <property type="entry name" value="Mycobact_MmpL"/>
</dbReference>
<evidence type="ECO:0000259" key="7">
    <source>
        <dbReference type="Pfam" id="PF03176"/>
    </source>
</evidence>
<feature type="transmembrane region" description="Helical" evidence="6">
    <location>
        <begin position="267"/>
        <end position="293"/>
    </location>
</feature>
<organism evidence="8 9">
    <name type="scientific">Mogibacterium kristiansenii</name>
    <dbReference type="NCBI Taxonomy" id="2606708"/>
    <lineage>
        <taxon>Bacteria</taxon>
        <taxon>Bacillati</taxon>
        <taxon>Bacillota</taxon>
        <taxon>Clostridia</taxon>
        <taxon>Peptostreptococcales</taxon>
        <taxon>Anaerovoracaceae</taxon>
        <taxon>Mogibacterium</taxon>
    </lineage>
</organism>
<keyword evidence="5 6" id="KW-0472">Membrane</keyword>
<feature type="transmembrane region" description="Helical" evidence="6">
    <location>
        <begin position="352"/>
        <end position="371"/>
    </location>
</feature>
<keyword evidence="9" id="KW-1185">Reference proteome</keyword>
<evidence type="ECO:0000313" key="8">
    <source>
        <dbReference type="EMBL" id="MST70852.1"/>
    </source>
</evidence>
<dbReference type="Proteomes" id="UP000469424">
    <property type="component" value="Unassembled WGS sequence"/>
</dbReference>
<evidence type="ECO:0000256" key="3">
    <source>
        <dbReference type="ARBA" id="ARBA00022692"/>
    </source>
</evidence>
<feature type="domain" description="Membrane transport protein MMPL" evidence="7">
    <location>
        <begin position="43"/>
        <end position="335"/>
    </location>
</feature>
<dbReference type="PANTHER" id="PTHR33406:SF13">
    <property type="entry name" value="MEMBRANE PROTEIN YDFJ"/>
    <property type="match status" value="1"/>
</dbReference>
<feature type="transmembrane region" description="Helical" evidence="6">
    <location>
        <begin position="199"/>
        <end position="219"/>
    </location>
</feature>
<feature type="transmembrane region" description="Helical" evidence="6">
    <location>
        <begin position="299"/>
        <end position="325"/>
    </location>
</feature>
<dbReference type="AlphaFoldDB" id="A0A6N7X5P1"/>
<dbReference type="InterPro" id="IPR004869">
    <property type="entry name" value="MMPL_dom"/>
</dbReference>